<sequence length="147" mass="16252">MPVALGAHHVAVEALAVLEILGPREWVRIPNTRPLLPGALAWRGRAIGVLDLAPALRLPALEAPNTRGRNAVLRVDDDVVVITIDRVLEVRRASVDAIKPVHATRWLVERGVPCRGELELELERDLDTDVIPVLDLEAWASMHRSVR</sequence>
<evidence type="ECO:0000313" key="2">
    <source>
        <dbReference type="EMBL" id="PRP95243.1"/>
    </source>
</evidence>
<dbReference type="InterPro" id="IPR036061">
    <property type="entry name" value="CheW-like_dom_sf"/>
</dbReference>
<dbReference type="Gene3D" id="2.40.50.180">
    <property type="entry name" value="CheA-289, Domain 4"/>
    <property type="match status" value="1"/>
</dbReference>
<dbReference type="GO" id="GO:0007165">
    <property type="term" value="P:signal transduction"/>
    <property type="evidence" value="ECO:0007669"/>
    <property type="project" value="InterPro"/>
</dbReference>
<organism evidence="2 3">
    <name type="scientific">Enhygromyxa salina</name>
    <dbReference type="NCBI Taxonomy" id="215803"/>
    <lineage>
        <taxon>Bacteria</taxon>
        <taxon>Pseudomonadati</taxon>
        <taxon>Myxococcota</taxon>
        <taxon>Polyangia</taxon>
        <taxon>Nannocystales</taxon>
        <taxon>Nannocystaceae</taxon>
        <taxon>Enhygromyxa</taxon>
    </lineage>
</organism>
<dbReference type="EMBL" id="PVNL01000138">
    <property type="protein sequence ID" value="PRP95243.1"/>
    <property type="molecule type" value="Genomic_DNA"/>
</dbReference>
<dbReference type="PROSITE" id="PS50851">
    <property type="entry name" value="CHEW"/>
    <property type="match status" value="1"/>
</dbReference>
<dbReference type="AlphaFoldDB" id="A0A2S9XQV2"/>
<evidence type="ECO:0000313" key="3">
    <source>
        <dbReference type="Proteomes" id="UP000238823"/>
    </source>
</evidence>
<dbReference type="SMART" id="SM00260">
    <property type="entry name" value="CheW"/>
    <property type="match status" value="1"/>
</dbReference>
<gene>
    <name evidence="2" type="ORF">ENSA7_75570</name>
</gene>
<accession>A0A2S9XQV2</accession>
<dbReference type="Pfam" id="PF01584">
    <property type="entry name" value="CheW"/>
    <property type="match status" value="1"/>
</dbReference>
<reference evidence="2 3" key="1">
    <citation type="submission" date="2018-03" db="EMBL/GenBank/DDBJ databases">
        <title>Draft Genome Sequences of the Obligatory Marine Myxobacteria Enhygromyxa salina SWB007.</title>
        <authorList>
            <person name="Poehlein A."/>
            <person name="Moghaddam J.A."/>
            <person name="Harms H."/>
            <person name="Alanjari M."/>
            <person name="Koenig G.M."/>
            <person name="Daniel R."/>
            <person name="Schaeberle T.F."/>
        </authorList>
    </citation>
    <scope>NUCLEOTIDE SEQUENCE [LARGE SCALE GENOMIC DNA]</scope>
    <source>
        <strain evidence="2 3">SWB007</strain>
    </source>
</reference>
<proteinExistence type="predicted"/>
<dbReference type="Gene3D" id="2.30.30.40">
    <property type="entry name" value="SH3 Domains"/>
    <property type="match status" value="1"/>
</dbReference>
<name>A0A2S9XQV2_9BACT</name>
<protein>
    <submittedName>
        <fullName evidence="2">CheW-like domain protein</fullName>
    </submittedName>
</protein>
<comment type="caution">
    <text evidence="2">The sequence shown here is derived from an EMBL/GenBank/DDBJ whole genome shotgun (WGS) entry which is preliminary data.</text>
</comment>
<dbReference type="Proteomes" id="UP000238823">
    <property type="component" value="Unassembled WGS sequence"/>
</dbReference>
<dbReference type="SUPFAM" id="SSF50341">
    <property type="entry name" value="CheW-like"/>
    <property type="match status" value="1"/>
</dbReference>
<evidence type="ECO:0000259" key="1">
    <source>
        <dbReference type="PROSITE" id="PS50851"/>
    </source>
</evidence>
<dbReference type="InterPro" id="IPR002545">
    <property type="entry name" value="CheW-lke_dom"/>
</dbReference>
<feature type="domain" description="CheW-like" evidence="1">
    <location>
        <begin position="1"/>
        <end position="145"/>
    </location>
</feature>
<dbReference type="GO" id="GO:0006935">
    <property type="term" value="P:chemotaxis"/>
    <property type="evidence" value="ECO:0007669"/>
    <property type="project" value="InterPro"/>
</dbReference>